<sequence length="65" mass="7451">SPAEQPQPLTPEEEEQEELRRLDKGVPHLRRAHGELAGALQRRRFGPRTAALEEEIFHLQSELEA</sequence>
<feature type="non-terminal residue" evidence="2">
    <location>
        <position position="65"/>
    </location>
</feature>
<evidence type="ECO:0000313" key="2">
    <source>
        <dbReference type="EMBL" id="CAE7227898.1"/>
    </source>
</evidence>
<protein>
    <submittedName>
        <fullName evidence="2">Uncharacterized protein</fullName>
    </submittedName>
</protein>
<keyword evidence="3" id="KW-1185">Reference proteome</keyword>
<proteinExistence type="predicted"/>
<feature type="non-terminal residue" evidence="2">
    <location>
        <position position="1"/>
    </location>
</feature>
<gene>
    <name evidence="2" type="ORF">SPIL2461_LOCUS3315</name>
</gene>
<evidence type="ECO:0000313" key="3">
    <source>
        <dbReference type="Proteomes" id="UP000649617"/>
    </source>
</evidence>
<dbReference type="Proteomes" id="UP000649617">
    <property type="component" value="Unassembled WGS sequence"/>
</dbReference>
<name>A0A812KIK6_SYMPI</name>
<comment type="caution">
    <text evidence="2">The sequence shown here is derived from an EMBL/GenBank/DDBJ whole genome shotgun (WGS) entry which is preliminary data.</text>
</comment>
<evidence type="ECO:0000256" key="1">
    <source>
        <dbReference type="SAM" id="MobiDB-lite"/>
    </source>
</evidence>
<organism evidence="2 3">
    <name type="scientific">Symbiodinium pilosum</name>
    <name type="common">Dinoflagellate</name>
    <dbReference type="NCBI Taxonomy" id="2952"/>
    <lineage>
        <taxon>Eukaryota</taxon>
        <taxon>Sar</taxon>
        <taxon>Alveolata</taxon>
        <taxon>Dinophyceae</taxon>
        <taxon>Suessiales</taxon>
        <taxon>Symbiodiniaceae</taxon>
        <taxon>Symbiodinium</taxon>
    </lineage>
</organism>
<feature type="region of interest" description="Disordered" evidence="1">
    <location>
        <begin position="1"/>
        <end position="28"/>
    </location>
</feature>
<accession>A0A812KIK6</accession>
<dbReference type="AlphaFoldDB" id="A0A812KIK6"/>
<dbReference type="EMBL" id="CAJNIZ010003991">
    <property type="protein sequence ID" value="CAE7227898.1"/>
    <property type="molecule type" value="Genomic_DNA"/>
</dbReference>
<reference evidence="2" key="1">
    <citation type="submission" date="2021-02" db="EMBL/GenBank/DDBJ databases">
        <authorList>
            <person name="Dougan E. K."/>
            <person name="Rhodes N."/>
            <person name="Thang M."/>
            <person name="Chan C."/>
        </authorList>
    </citation>
    <scope>NUCLEOTIDE SEQUENCE</scope>
</reference>